<dbReference type="InterPro" id="IPR011990">
    <property type="entry name" value="TPR-like_helical_dom_sf"/>
</dbReference>
<dbReference type="PANTHER" id="PTHR38788">
    <property type="entry name" value="CLR5 DOMAIN-CONTAINING PROTEIN"/>
    <property type="match status" value="1"/>
</dbReference>
<feature type="compositionally biased region" description="Low complexity" evidence="1">
    <location>
        <begin position="214"/>
        <end position="225"/>
    </location>
</feature>
<dbReference type="PANTHER" id="PTHR38788:SF3">
    <property type="entry name" value="CLR5 DOMAIN-CONTAINING PROTEIN"/>
    <property type="match status" value="1"/>
</dbReference>
<feature type="region of interest" description="Disordered" evidence="1">
    <location>
        <begin position="396"/>
        <end position="444"/>
    </location>
</feature>
<sequence length="806" mass="88590">MADGIGGRTLLMSCIFLGALGLTINIAAFGLLLSMETHRVTLTEGQQHWRKQIVTAFACVLNIFLAGAGVGMASILSTRVGESKSMIIPLVWLSLQVYEDLQDDPRVEWAYLLGNNHGTSRHIMIFSITIVPMDGRNQFCKALASLAVLYQRAAKDQVGGFVALVIFSLAFPHSTRGRSSQFSLPETNGFTMTMLPSENRAEAPVWSGLPGSFSSAPTPSTAPASPERKSRTLQGPSAKEWAKHRETIVGLYKQYPLKRVSELMRRHYGFVASKRMYDKRFREWNVFKNGNSEDGPRAQRRVSPASTSVSDGTRIGENDPMSQVDVRRTIRCAKSVQQGARRAAEPPSPSPLSPLSSHTAPSPSPAPSTRGGIHISDLLTDRSIVHNLSIPSLVNPINEGSSPRFISSPETAYGTPRSTLTASDDHTLANSDARSSTGSPGPSLATYKAQIQTLARSPPPSLALDARTRSLKIITLSLRDYYDWQLQNIPEGVLPDDYLGARTTLESTKYWATIKNAIYLIKLSAASLDGADSLPVNRAWPALSEAGVIAADAMTSQPFDFLKNLFATLSPANLSARPELRTILLQFLSIQAEESLSANHPITLICQELQRDENCQEVSRRGLQCMLDIFNTRLGRSRAVTIKLTDSLATLLRRNGEFDAARDIIVELLKSCRQVYGPDSDQARATENELAHLYMATEEWDLAIQHCMSVVTRPSISGEQTEHSLYQDGIAAHTMEDIAEIYQRQGDLKQCIAWLERAASIALEIWGPKSLATSHIVDKMTNIQRQFGKDLLRSANMWEAALVQQG</sequence>
<dbReference type="SUPFAM" id="SSF48452">
    <property type="entry name" value="TPR-like"/>
    <property type="match status" value="1"/>
</dbReference>
<keyword evidence="2" id="KW-1133">Transmembrane helix</keyword>
<feature type="region of interest" description="Disordered" evidence="1">
    <location>
        <begin position="206"/>
        <end position="239"/>
    </location>
</feature>
<protein>
    <recommendedName>
        <fullName evidence="3">Clr5 domain-containing protein</fullName>
    </recommendedName>
</protein>
<dbReference type="Proteomes" id="UP001174997">
    <property type="component" value="Unassembled WGS sequence"/>
</dbReference>
<feature type="region of interest" description="Disordered" evidence="1">
    <location>
        <begin position="287"/>
        <end position="374"/>
    </location>
</feature>
<dbReference type="EMBL" id="JAULSY010000026">
    <property type="protein sequence ID" value="KAK0670881.1"/>
    <property type="molecule type" value="Genomic_DNA"/>
</dbReference>
<feature type="transmembrane region" description="Helical" evidence="2">
    <location>
        <begin position="53"/>
        <end position="76"/>
    </location>
</feature>
<dbReference type="AlphaFoldDB" id="A0AA40DBY9"/>
<name>A0AA40DBY9_9PEZI</name>
<evidence type="ECO:0000313" key="4">
    <source>
        <dbReference type="EMBL" id="KAK0670881.1"/>
    </source>
</evidence>
<dbReference type="Gene3D" id="1.25.40.10">
    <property type="entry name" value="Tetratricopeptide repeat domain"/>
    <property type="match status" value="1"/>
</dbReference>
<dbReference type="Pfam" id="PF14420">
    <property type="entry name" value="Clr5"/>
    <property type="match status" value="1"/>
</dbReference>
<evidence type="ECO:0000256" key="2">
    <source>
        <dbReference type="SAM" id="Phobius"/>
    </source>
</evidence>
<evidence type="ECO:0000313" key="5">
    <source>
        <dbReference type="Proteomes" id="UP001174997"/>
    </source>
</evidence>
<comment type="caution">
    <text evidence="4">The sequence shown here is derived from an EMBL/GenBank/DDBJ whole genome shotgun (WGS) entry which is preliminary data.</text>
</comment>
<gene>
    <name evidence="4" type="ORF">QBC41DRAFT_335586</name>
</gene>
<feature type="domain" description="Clr5" evidence="3">
    <location>
        <begin position="237"/>
        <end position="288"/>
    </location>
</feature>
<keyword evidence="2" id="KW-0812">Transmembrane</keyword>
<reference evidence="4" key="1">
    <citation type="submission" date="2023-06" db="EMBL/GenBank/DDBJ databases">
        <title>Genome-scale phylogeny and comparative genomics of the fungal order Sordariales.</title>
        <authorList>
            <consortium name="Lawrence Berkeley National Laboratory"/>
            <person name="Hensen N."/>
            <person name="Bonometti L."/>
            <person name="Westerberg I."/>
            <person name="Brannstrom I.O."/>
            <person name="Guillou S."/>
            <person name="Cros-Aarteil S."/>
            <person name="Calhoun S."/>
            <person name="Haridas S."/>
            <person name="Kuo A."/>
            <person name="Mondo S."/>
            <person name="Pangilinan J."/>
            <person name="Riley R."/>
            <person name="Labutti K."/>
            <person name="Andreopoulos B."/>
            <person name="Lipzen A."/>
            <person name="Chen C."/>
            <person name="Yanf M."/>
            <person name="Daum C."/>
            <person name="Ng V."/>
            <person name="Clum A."/>
            <person name="Steindorff A."/>
            <person name="Ohm R."/>
            <person name="Martin F."/>
            <person name="Silar P."/>
            <person name="Natvig D."/>
            <person name="Lalanne C."/>
            <person name="Gautier V."/>
            <person name="Ament-Velasquez S.L."/>
            <person name="Kruys A."/>
            <person name="Hutchinson M.I."/>
            <person name="Powell A.J."/>
            <person name="Barry K."/>
            <person name="Miller A.N."/>
            <person name="Grigoriev I.V."/>
            <person name="Debuchy R."/>
            <person name="Gladieux P."/>
            <person name="Thoren M.H."/>
            <person name="Johannesson H."/>
        </authorList>
    </citation>
    <scope>NUCLEOTIDE SEQUENCE</scope>
    <source>
        <strain evidence="4">CBS 307.81</strain>
    </source>
</reference>
<accession>A0AA40DBY9</accession>
<feature type="transmembrane region" description="Helical" evidence="2">
    <location>
        <begin position="9"/>
        <end position="33"/>
    </location>
</feature>
<organism evidence="4 5">
    <name type="scientific">Cercophora samala</name>
    <dbReference type="NCBI Taxonomy" id="330535"/>
    <lineage>
        <taxon>Eukaryota</taxon>
        <taxon>Fungi</taxon>
        <taxon>Dikarya</taxon>
        <taxon>Ascomycota</taxon>
        <taxon>Pezizomycotina</taxon>
        <taxon>Sordariomycetes</taxon>
        <taxon>Sordariomycetidae</taxon>
        <taxon>Sordariales</taxon>
        <taxon>Lasiosphaeriaceae</taxon>
        <taxon>Cercophora</taxon>
    </lineage>
</organism>
<feature type="compositionally biased region" description="Polar residues" evidence="1">
    <location>
        <begin position="398"/>
        <end position="440"/>
    </location>
</feature>
<evidence type="ECO:0000259" key="3">
    <source>
        <dbReference type="Pfam" id="PF14420"/>
    </source>
</evidence>
<evidence type="ECO:0000256" key="1">
    <source>
        <dbReference type="SAM" id="MobiDB-lite"/>
    </source>
</evidence>
<keyword evidence="2" id="KW-0472">Membrane</keyword>
<keyword evidence="5" id="KW-1185">Reference proteome</keyword>
<dbReference type="InterPro" id="IPR025676">
    <property type="entry name" value="Clr5_dom"/>
</dbReference>
<dbReference type="Pfam" id="PF13374">
    <property type="entry name" value="TPR_10"/>
    <property type="match status" value="1"/>
</dbReference>
<proteinExistence type="predicted"/>